<dbReference type="GeneID" id="115628413"/>
<evidence type="ECO:0000256" key="11">
    <source>
        <dbReference type="ARBA" id="ARBA00022833"/>
    </source>
</evidence>
<keyword evidence="14 18" id="KW-0408">Iron</keyword>
<keyword evidence="13 18" id="KW-0560">Oxidoreductase</keyword>
<comment type="similarity">
    <text evidence="4 18">Belongs to the sterol desaturase family. SCS7 subfamily.</text>
</comment>
<dbReference type="Pfam" id="PF04116">
    <property type="entry name" value="FA_hydroxylase"/>
    <property type="match status" value="1"/>
</dbReference>
<dbReference type="GO" id="GO:0005506">
    <property type="term" value="F:iron ion binding"/>
    <property type="evidence" value="ECO:0007669"/>
    <property type="project" value="UniProtKB-UniRule"/>
</dbReference>
<dbReference type="GO" id="GO:0006633">
    <property type="term" value="P:fatty acid biosynthetic process"/>
    <property type="evidence" value="ECO:0007669"/>
    <property type="project" value="UniProtKB-KW"/>
</dbReference>
<evidence type="ECO:0000256" key="20">
    <source>
        <dbReference type="PIRSR" id="PIRSR005149-50"/>
    </source>
</evidence>
<keyword evidence="12 21" id="KW-1133">Transmembrane helix</keyword>
<keyword evidence="23" id="KW-1185">Reference proteome</keyword>
<keyword evidence="10 18" id="KW-0276">Fatty acid metabolism</keyword>
<evidence type="ECO:0000256" key="21">
    <source>
        <dbReference type="SAM" id="Phobius"/>
    </source>
</evidence>
<dbReference type="GO" id="GO:0005789">
    <property type="term" value="C:endoplasmic reticulum membrane"/>
    <property type="evidence" value="ECO:0007669"/>
    <property type="project" value="UniProtKB-SubCell"/>
</dbReference>
<evidence type="ECO:0000256" key="2">
    <source>
        <dbReference type="ARBA" id="ARBA00004991"/>
    </source>
</evidence>
<keyword evidence="6 20" id="KW-0349">Heme</keyword>
<evidence type="ECO:0000259" key="22">
    <source>
        <dbReference type="PROSITE" id="PS50255"/>
    </source>
</evidence>
<dbReference type="GO" id="GO:0080132">
    <property type="term" value="F:fatty acid 2-hydroxylase activity"/>
    <property type="evidence" value="ECO:0007669"/>
    <property type="project" value="InterPro"/>
</dbReference>
<feature type="domain" description="Cytochrome b5 heme-binding" evidence="22">
    <location>
        <begin position="1"/>
        <end position="65"/>
    </location>
</feature>
<dbReference type="Pfam" id="PF00173">
    <property type="entry name" value="Cyt-b5"/>
    <property type="match status" value="1"/>
</dbReference>
<dbReference type="PIRSF" id="PIRSF005149">
    <property type="entry name" value="IPC-B_HD"/>
    <property type="match status" value="1"/>
</dbReference>
<feature type="binding site" description="axial binding residue" evidence="20">
    <location>
        <position position="52"/>
    </location>
    <ligand>
        <name>heme</name>
        <dbReference type="ChEBI" id="CHEBI:30413"/>
    </ligand>
    <ligandPart>
        <name>Fe</name>
        <dbReference type="ChEBI" id="CHEBI:18248"/>
    </ligandPart>
</feature>
<gene>
    <name evidence="24" type="primary">LOC115628413</name>
</gene>
<feature type="binding site" evidence="19">
    <location>
        <position position="298"/>
    </location>
    <ligand>
        <name>Zn(2+)</name>
        <dbReference type="ChEBI" id="CHEBI:29105"/>
        <label>1</label>
    </ligand>
</feature>
<evidence type="ECO:0000256" key="4">
    <source>
        <dbReference type="ARBA" id="ARBA00005747"/>
    </source>
</evidence>
<dbReference type="PROSITE" id="PS00191">
    <property type="entry name" value="CYTOCHROME_B5_1"/>
    <property type="match status" value="1"/>
</dbReference>
<feature type="binding site" evidence="19">
    <location>
        <position position="302"/>
    </location>
    <ligand>
        <name>Zn(2+)</name>
        <dbReference type="ChEBI" id="CHEBI:29105"/>
        <label>1</label>
    </ligand>
</feature>
<feature type="transmembrane region" description="Helical" evidence="21">
    <location>
        <begin position="147"/>
        <end position="164"/>
    </location>
</feature>
<evidence type="ECO:0000256" key="3">
    <source>
        <dbReference type="ARBA" id="ARBA00005189"/>
    </source>
</evidence>
<keyword evidence="16 18" id="KW-0472">Membrane</keyword>
<evidence type="ECO:0000256" key="9">
    <source>
        <dbReference type="ARBA" id="ARBA00022824"/>
    </source>
</evidence>
<feature type="transmembrane region" description="Helical" evidence="21">
    <location>
        <begin position="263"/>
        <end position="281"/>
    </location>
</feature>
<feature type="binding site" description="axial binding residue" evidence="20">
    <location>
        <position position="29"/>
    </location>
    <ligand>
        <name>heme</name>
        <dbReference type="ChEBI" id="CHEBI:30413"/>
    </ligand>
    <ligandPart>
        <name>Fe</name>
        <dbReference type="ChEBI" id="CHEBI:18248"/>
    </ligandPart>
</feature>
<feature type="binding site" evidence="19">
    <location>
        <position position="198"/>
    </location>
    <ligand>
        <name>Zn(2+)</name>
        <dbReference type="ChEBI" id="CHEBI:29105"/>
        <label>1</label>
    </ligand>
</feature>
<keyword evidence="17 18" id="KW-0275">Fatty acid biosynthesis</keyword>
<evidence type="ECO:0000256" key="6">
    <source>
        <dbReference type="ARBA" id="ARBA00022617"/>
    </source>
</evidence>
<dbReference type="PANTHER" id="PTHR12863:SF1">
    <property type="entry name" value="FATTY ACID 2-HYDROXYLASE"/>
    <property type="match status" value="1"/>
</dbReference>
<feature type="transmembrane region" description="Helical" evidence="21">
    <location>
        <begin position="176"/>
        <end position="197"/>
    </location>
</feature>
<evidence type="ECO:0000256" key="10">
    <source>
        <dbReference type="ARBA" id="ARBA00022832"/>
    </source>
</evidence>
<evidence type="ECO:0000256" key="7">
    <source>
        <dbReference type="ARBA" id="ARBA00022692"/>
    </source>
</evidence>
<evidence type="ECO:0000256" key="5">
    <source>
        <dbReference type="ARBA" id="ARBA00022516"/>
    </source>
</evidence>
<comment type="subcellular location">
    <subcellularLocation>
        <location evidence="1">Endoplasmic reticulum membrane</location>
        <topology evidence="1">Multi-pass membrane protein</topology>
    </subcellularLocation>
</comment>
<protein>
    <recommendedName>
        <fullName evidence="18">Fatty acid 2-hydroxylase</fullName>
        <ecNumber evidence="18">1.-.-.-</ecNumber>
    </recommendedName>
</protein>
<evidence type="ECO:0000313" key="23">
    <source>
        <dbReference type="Proteomes" id="UP000504634"/>
    </source>
</evidence>
<evidence type="ECO:0000313" key="24">
    <source>
        <dbReference type="RefSeq" id="XP_030380364.1"/>
    </source>
</evidence>
<keyword evidence="11 19" id="KW-0862">Zinc</keyword>
<evidence type="ECO:0000256" key="17">
    <source>
        <dbReference type="ARBA" id="ARBA00023160"/>
    </source>
</evidence>
<feature type="binding site" evidence="19">
    <location>
        <position position="226"/>
    </location>
    <ligand>
        <name>Zn(2+)</name>
        <dbReference type="ChEBI" id="CHEBI:29105"/>
        <label>1</label>
    </ligand>
</feature>
<dbReference type="PROSITE" id="PS50255">
    <property type="entry name" value="CYTOCHROME_B5_2"/>
    <property type="match status" value="1"/>
</dbReference>
<evidence type="ECO:0000256" key="12">
    <source>
        <dbReference type="ARBA" id="ARBA00022989"/>
    </source>
</evidence>
<dbReference type="InterPro" id="IPR006694">
    <property type="entry name" value="Fatty_acid_hydroxylase"/>
</dbReference>
<feature type="binding site" evidence="19">
    <location>
        <position position="203"/>
    </location>
    <ligand>
        <name>Zn(2+)</name>
        <dbReference type="ChEBI" id="CHEBI:29105"/>
        <label>1</label>
    </ligand>
</feature>
<dbReference type="InterPro" id="IPR014430">
    <property type="entry name" value="Scs7"/>
</dbReference>
<name>A0A6J2TW59_DROLE</name>
<keyword evidence="7 21" id="KW-0812">Transmembrane</keyword>
<evidence type="ECO:0000256" key="8">
    <source>
        <dbReference type="ARBA" id="ARBA00022723"/>
    </source>
</evidence>
<dbReference type="InterPro" id="IPR018506">
    <property type="entry name" value="Cyt_B5_heme-BS"/>
</dbReference>
<evidence type="ECO:0000256" key="13">
    <source>
        <dbReference type="ARBA" id="ARBA00023002"/>
    </source>
</evidence>
<dbReference type="Proteomes" id="UP000504634">
    <property type="component" value="Unplaced"/>
</dbReference>
<comment type="pathway">
    <text evidence="3">Lipid metabolism.</text>
</comment>
<comment type="function">
    <text evidence="18">Catalyzes stereospecific hydroxylation of free fatty acids at the C-2 position to produce (R)-2-hydroxy fatty acids, which are building blocks of sphingolipids and glycosphingolipids common in neural tissue and epidermis. Plays an essential role in the synthesis of galactosphingolipids of the myelin sheath. Responsible for the synthesis of sphingolipids and glycosphingolipids involved in the formation of epidermal lamellar bodies critical for skin permeability barrier. Participates in the synthesis of glycosphingolipids and a fraction of type II wax diesters in sebaceous gland, specifically regulating hair follicle homeostasis. Involved in the synthesis of sphingolipids of plasma membrane rafts, controlling lipid raft mobility and trafficking of raft-associated proteins.</text>
</comment>
<dbReference type="InterPro" id="IPR036400">
    <property type="entry name" value="Cyt_B5-like_heme/steroid_sf"/>
</dbReference>
<dbReference type="SUPFAM" id="SSF55856">
    <property type="entry name" value="Cytochrome b5-like heme/steroid binding domain"/>
    <property type="match status" value="1"/>
</dbReference>
<proteinExistence type="inferred from homology"/>
<dbReference type="Gene3D" id="3.10.120.10">
    <property type="entry name" value="Cytochrome b5-like heme/steroid binding domain"/>
    <property type="match status" value="1"/>
</dbReference>
<sequence>MDRDSNFSKKLIVKYRKEHYNLTEFIDKHPGGVIKGLRNADITARFSKAHPHSEAATYLMNEYKIYGKTQTHGRNEGKKKVDFSKSPQEINNQFSEDMEYLVDWSKAMLPQIANITKYYNDWVHKPVDRPLLLFDSWYLEMFTKTPWWLVPTFWIPVIANLLWIDFEKNSDSKFEIAYFFGNVFVGIFFWTLLEYALHRWIFHIKISCDSSAWLCTFHFLIHGLHHKVPFDPMRLVFPPLPGVILVNIIYFPISYVIPRPRVILVGALIGYLSYDMIHYYLHYGNPKAKHLYNMKRYHYQHHFVHQNLGYGISSTLWDVVFKTCINLRKLTYRLNWT</sequence>
<keyword evidence="5 18" id="KW-0444">Lipid biosynthesis</keyword>
<accession>A0A6J2TW59</accession>
<dbReference type="AlphaFoldDB" id="A0A6J2TW59"/>
<comment type="cofactor">
    <cofactor evidence="18 19">
        <name>Zn(2+)</name>
        <dbReference type="ChEBI" id="CHEBI:29105"/>
    </cofactor>
    <text evidence="18 19">Binds 2 Zn(2+) ions per subunit that likely form a catalytic dimetal center.</text>
</comment>
<dbReference type="CTD" id="79152"/>
<dbReference type="EC" id="1.-.-.-" evidence="18"/>
<feature type="binding site" evidence="19">
    <location>
        <position position="301"/>
    </location>
    <ligand>
        <name>Zn(2+)</name>
        <dbReference type="ChEBI" id="CHEBI:29105"/>
        <label>1</label>
    </ligand>
</feature>
<feature type="binding site" evidence="19">
    <location>
        <position position="222"/>
    </location>
    <ligand>
        <name>Zn(2+)</name>
        <dbReference type="ChEBI" id="CHEBI:29105"/>
        <label>1</label>
    </ligand>
</feature>
<keyword evidence="9 18" id="KW-0256">Endoplasmic reticulum</keyword>
<dbReference type="PANTHER" id="PTHR12863">
    <property type="entry name" value="FATTY ACID HYDROXYLASE"/>
    <property type="match status" value="1"/>
</dbReference>
<reference evidence="24" key="1">
    <citation type="submission" date="2025-08" db="UniProtKB">
        <authorList>
            <consortium name="RefSeq"/>
        </authorList>
    </citation>
    <scope>IDENTIFICATION</scope>
    <source>
        <strain evidence="24">11010-0011.00</strain>
        <tissue evidence="24">Whole body</tissue>
    </source>
</reference>
<dbReference type="RefSeq" id="XP_030380364.1">
    <property type="nucleotide sequence ID" value="XM_030524504.1"/>
</dbReference>
<evidence type="ECO:0000256" key="15">
    <source>
        <dbReference type="ARBA" id="ARBA00023098"/>
    </source>
</evidence>
<organism evidence="23 24">
    <name type="scientific">Drosophila lebanonensis</name>
    <name type="common">Fruit fly</name>
    <name type="synonym">Scaptodrosophila lebanonensis</name>
    <dbReference type="NCBI Taxonomy" id="7225"/>
    <lineage>
        <taxon>Eukaryota</taxon>
        <taxon>Metazoa</taxon>
        <taxon>Ecdysozoa</taxon>
        <taxon>Arthropoda</taxon>
        <taxon>Hexapoda</taxon>
        <taxon>Insecta</taxon>
        <taxon>Pterygota</taxon>
        <taxon>Neoptera</taxon>
        <taxon>Endopterygota</taxon>
        <taxon>Diptera</taxon>
        <taxon>Brachycera</taxon>
        <taxon>Muscomorpha</taxon>
        <taxon>Ephydroidea</taxon>
        <taxon>Drosophilidae</taxon>
        <taxon>Scaptodrosophila</taxon>
    </lineage>
</organism>
<comment type="pathway">
    <text evidence="2">Sphingolipid metabolism.</text>
</comment>
<evidence type="ECO:0000256" key="19">
    <source>
        <dbReference type="PIRSR" id="PIRSR005149-1"/>
    </source>
</evidence>
<feature type="binding site" evidence="19">
    <location>
        <position position="278"/>
    </location>
    <ligand>
        <name>Zn(2+)</name>
        <dbReference type="ChEBI" id="CHEBI:29105"/>
        <label>1</label>
    </ligand>
</feature>
<evidence type="ECO:0000256" key="1">
    <source>
        <dbReference type="ARBA" id="ARBA00004477"/>
    </source>
</evidence>
<feature type="binding site" evidence="19">
    <location>
        <position position="282"/>
    </location>
    <ligand>
        <name>Zn(2+)</name>
        <dbReference type="ChEBI" id="CHEBI:29105"/>
        <label>1</label>
    </ligand>
</feature>
<evidence type="ECO:0000256" key="14">
    <source>
        <dbReference type="ARBA" id="ARBA00023004"/>
    </source>
</evidence>
<evidence type="ECO:0000256" key="18">
    <source>
        <dbReference type="PIRNR" id="PIRNR005149"/>
    </source>
</evidence>
<keyword evidence="8 18" id="KW-0479">Metal-binding</keyword>
<keyword evidence="15 18" id="KW-0443">Lipid metabolism</keyword>
<feature type="transmembrane region" description="Helical" evidence="21">
    <location>
        <begin position="235"/>
        <end position="257"/>
    </location>
</feature>
<feature type="binding site" evidence="19">
    <location>
        <position position="225"/>
    </location>
    <ligand>
        <name>Zn(2+)</name>
        <dbReference type="ChEBI" id="CHEBI:29105"/>
        <label>1</label>
    </ligand>
</feature>
<dbReference type="GO" id="GO:0020037">
    <property type="term" value="F:heme binding"/>
    <property type="evidence" value="ECO:0007669"/>
    <property type="project" value="InterPro"/>
</dbReference>
<dbReference type="OrthoDB" id="2204368at2759"/>
<dbReference type="InterPro" id="IPR001199">
    <property type="entry name" value="Cyt_B5-like_heme/steroid-bd"/>
</dbReference>
<evidence type="ECO:0000256" key="16">
    <source>
        <dbReference type="ARBA" id="ARBA00023136"/>
    </source>
</evidence>
<comment type="cofactor">
    <cofactor evidence="20">
        <name>Fe cation</name>
        <dbReference type="ChEBI" id="CHEBI:24875"/>
    </cofactor>
</comment>